<gene>
    <name evidence="2" type="ORF">GCM10008995_29230</name>
</gene>
<accession>A0A830ETZ0</accession>
<organism evidence="2 3">
    <name type="scientific">Halobellus salinus</name>
    <dbReference type="NCBI Taxonomy" id="931585"/>
    <lineage>
        <taxon>Archaea</taxon>
        <taxon>Methanobacteriati</taxon>
        <taxon>Methanobacteriota</taxon>
        <taxon>Stenosarchaea group</taxon>
        <taxon>Halobacteria</taxon>
        <taxon>Halobacteriales</taxon>
        <taxon>Haloferacaceae</taxon>
        <taxon>Halobellus</taxon>
    </lineage>
</organism>
<evidence type="ECO:0000313" key="3">
    <source>
        <dbReference type="Proteomes" id="UP000653099"/>
    </source>
</evidence>
<comment type="caution">
    <text evidence="2">The sequence shown here is derived from an EMBL/GenBank/DDBJ whole genome shotgun (WGS) entry which is preliminary data.</text>
</comment>
<evidence type="ECO:0000256" key="1">
    <source>
        <dbReference type="SAM" id="MobiDB-lite"/>
    </source>
</evidence>
<sequence>MPKTIADYEDAVRRIAAKHVPADATTEDEVRRALSGSEVGPQVTRDVLDGIAENLLTEDRVLEAIEDSGELPSEGEIDAIVSVADDYDMDDRVETVEDAVRSSVATVEDVQGAVRDRQDQAAASGRPTFREDVEGAVDEVAETKQFVGESPDEVTAEQAREIGAPSETAFRGAAARTIANGDQVNPSEVLEDTRSETPVSVIRDTDGGVVAATGAQREELGEQVAEQYGVEYMSAQEVEDSLGTRGTGDRVSLTLGGRKVGEVDVE</sequence>
<proteinExistence type="predicted"/>
<protein>
    <submittedName>
        <fullName evidence="2">Uncharacterized protein</fullName>
    </submittedName>
</protein>
<keyword evidence="3" id="KW-1185">Reference proteome</keyword>
<name>A0A830ETZ0_9EURY</name>
<dbReference type="Proteomes" id="UP000653099">
    <property type="component" value="Unassembled WGS sequence"/>
</dbReference>
<evidence type="ECO:0000313" key="2">
    <source>
        <dbReference type="EMBL" id="GGJ17594.1"/>
    </source>
</evidence>
<reference evidence="2" key="1">
    <citation type="journal article" date="2014" name="Int. J. Syst. Evol. Microbiol.">
        <title>Complete genome sequence of Corynebacterium casei LMG S-19264T (=DSM 44701T), isolated from a smear-ripened cheese.</title>
        <authorList>
            <consortium name="US DOE Joint Genome Institute (JGI-PGF)"/>
            <person name="Walter F."/>
            <person name="Albersmeier A."/>
            <person name="Kalinowski J."/>
            <person name="Ruckert C."/>
        </authorList>
    </citation>
    <scope>NUCLEOTIDE SEQUENCE</scope>
    <source>
        <strain evidence="2">JCM 14359</strain>
    </source>
</reference>
<feature type="region of interest" description="Disordered" evidence="1">
    <location>
        <begin position="239"/>
        <end position="266"/>
    </location>
</feature>
<dbReference type="AlphaFoldDB" id="A0A830ETZ0"/>
<feature type="region of interest" description="Disordered" evidence="1">
    <location>
        <begin position="178"/>
        <end position="198"/>
    </location>
</feature>
<dbReference type="RefSeq" id="WP_188788759.1">
    <property type="nucleotide sequence ID" value="NZ_BMOC01000036.1"/>
</dbReference>
<dbReference type="EMBL" id="BMOC01000036">
    <property type="protein sequence ID" value="GGJ17594.1"/>
    <property type="molecule type" value="Genomic_DNA"/>
</dbReference>
<reference evidence="2" key="2">
    <citation type="submission" date="2020-09" db="EMBL/GenBank/DDBJ databases">
        <authorList>
            <person name="Sun Q."/>
            <person name="Ohkuma M."/>
        </authorList>
    </citation>
    <scope>NUCLEOTIDE SEQUENCE</scope>
    <source>
        <strain evidence="2">JCM 14359</strain>
    </source>
</reference>